<organism evidence="1 2">
    <name type="scientific">Streptomyces kaempferi</name>
    <dbReference type="NCBI Taxonomy" id="333725"/>
    <lineage>
        <taxon>Bacteria</taxon>
        <taxon>Bacillati</taxon>
        <taxon>Actinomycetota</taxon>
        <taxon>Actinomycetes</taxon>
        <taxon>Kitasatosporales</taxon>
        <taxon>Streptomycetaceae</taxon>
        <taxon>Streptomyces</taxon>
    </lineage>
</organism>
<protein>
    <recommendedName>
        <fullName evidence="3">Small CPxCG-related zinc finger protein</fullName>
    </recommendedName>
</protein>
<reference evidence="2" key="1">
    <citation type="journal article" date="2019" name="Int. J. Syst. Evol. Microbiol.">
        <title>The Global Catalogue of Microorganisms (GCM) 10K type strain sequencing project: providing services to taxonomists for standard genome sequencing and annotation.</title>
        <authorList>
            <consortium name="The Broad Institute Genomics Platform"/>
            <consortium name="The Broad Institute Genome Sequencing Center for Infectious Disease"/>
            <person name="Wu L."/>
            <person name="Ma J."/>
        </authorList>
    </citation>
    <scope>NUCLEOTIDE SEQUENCE [LARGE SCALE GENOMIC DNA]</scope>
    <source>
        <strain evidence="2">CGMCC 4.7020</strain>
    </source>
</reference>
<dbReference type="EMBL" id="JBHTMM010000157">
    <property type="protein sequence ID" value="MFD1313080.1"/>
    <property type="molecule type" value="Genomic_DNA"/>
</dbReference>
<proteinExistence type="predicted"/>
<comment type="caution">
    <text evidence="1">The sequence shown here is derived from an EMBL/GenBank/DDBJ whole genome shotgun (WGS) entry which is preliminary data.</text>
</comment>
<dbReference type="RefSeq" id="WP_168531402.1">
    <property type="nucleotide sequence ID" value="NZ_JBHTMM010000157.1"/>
</dbReference>
<sequence length="54" mass="5708">MAQAAHPDPCTADPRLDVARARDCEECRGWGTVVTPDPDGCLVLCPACQRPADG</sequence>
<gene>
    <name evidence="1" type="ORF">ACFQ5X_45975</name>
</gene>
<evidence type="ECO:0008006" key="3">
    <source>
        <dbReference type="Google" id="ProtNLM"/>
    </source>
</evidence>
<evidence type="ECO:0000313" key="2">
    <source>
        <dbReference type="Proteomes" id="UP001597058"/>
    </source>
</evidence>
<accession>A0ABW3XUR2</accession>
<evidence type="ECO:0000313" key="1">
    <source>
        <dbReference type="EMBL" id="MFD1313080.1"/>
    </source>
</evidence>
<dbReference type="Proteomes" id="UP001597058">
    <property type="component" value="Unassembled WGS sequence"/>
</dbReference>
<name>A0ABW3XUR2_9ACTN</name>
<keyword evidence="2" id="KW-1185">Reference proteome</keyword>